<keyword evidence="4" id="KW-0288">FMN</keyword>
<keyword evidence="7" id="KW-0863">Zinc-finger</keyword>
<organism evidence="17 18">
    <name type="scientific">Cryptococcus depauperatus CBS 7841</name>
    <dbReference type="NCBI Taxonomy" id="1295531"/>
    <lineage>
        <taxon>Eukaryota</taxon>
        <taxon>Fungi</taxon>
        <taxon>Dikarya</taxon>
        <taxon>Basidiomycota</taxon>
        <taxon>Agaricomycotina</taxon>
        <taxon>Tremellomycetes</taxon>
        <taxon>Tremellales</taxon>
        <taxon>Cryptococcaceae</taxon>
        <taxon>Cryptococcus</taxon>
    </lineage>
</organism>
<gene>
    <name evidence="17" type="ORF">L203_102757</name>
</gene>
<evidence type="ECO:0000256" key="12">
    <source>
        <dbReference type="ARBA" id="ARBA00023159"/>
    </source>
</evidence>
<keyword evidence="12" id="KW-0010">Activator</keyword>
<evidence type="ECO:0000256" key="2">
    <source>
        <dbReference type="ARBA" id="ARBA00022606"/>
    </source>
</evidence>
<dbReference type="PANTHER" id="PTHR47429">
    <property type="entry name" value="PROTEIN TWIN LOV 1"/>
    <property type="match status" value="1"/>
</dbReference>
<feature type="region of interest" description="Disordered" evidence="15">
    <location>
        <begin position="461"/>
        <end position="480"/>
    </location>
</feature>
<reference evidence="17" key="3">
    <citation type="submission" date="2024-01" db="EMBL/GenBank/DDBJ databases">
        <authorList>
            <person name="Coelho M.A."/>
            <person name="David-Palma M."/>
            <person name="Shea T."/>
            <person name="Sun S."/>
            <person name="Cuomo C.A."/>
            <person name="Heitman J."/>
        </authorList>
    </citation>
    <scope>NUCLEOTIDE SEQUENCE</scope>
    <source>
        <strain evidence="17">CBS 7841</strain>
    </source>
</reference>
<keyword evidence="13" id="KW-0804">Transcription</keyword>
<keyword evidence="9" id="KW-0157">Chromophore</keyword>
<dbReference type="PROSITE" id="PS50112">
    <property type="entry name" value="PAS"/>
    <property type="match status" value="2"/>
</dbReference>
<dbReference type="FunFam" id="3.30.450.20:FF:000092">
    <property type="entry name" value="Related to white collar 1 protein"/>
    <property type="match status" value="1"/>
</dbReference>
<feature type="domain" description="PAS" evidence="16">
    <location>
        <begin position="527"/>
        <end position="561"/>
    </location>
</feature>
<dbReference type="EMBL" id="CP143786">
    <property type="protein sequence ID" value="WVN87574.1"/>
    <property type="molecule type" value="Genomic_DNA"/>
</dbReference>
<evidence type="ECO:0000256" key="10">
    <source>
        <dbReference type="ARBA" id="ARBA00023015"/>
    </source>
</evidence>
<evidence type="ECO:0000256" key="15">
    <source>
        <dbReference type="SAM" id="MobiDB-lite"/>
    </source>
</evidence>
<evidence type="ECO:0000256" key="8">
    <source>
        <dbReference type="ARBA" id="ARBA00022833"/>
    </source>
</evidence>
<sequence length="1118" mass="121463">MSRVPVSGKEYMPRQELRPGDINVNSTLDWFNFINFTTPPINASQEQASHAVHQDNNEQGSSNDNSAHNVHPAQRGDVPNDQYQSFTQGIALSQPSQANMNLHVPPQRIKLPQHSPPHLSPQQQAQPQRYAYPPPLQSAQINASSQGPSPYSPVDSVVHDKGKSPAKSRSHSSHSVPRSLPQTDSGNSVGGPNQENGLSLDPSAFPEYLVFKYPPALTNNVLGFPTFPPGCEVWNGLTGPPIFGSDVGQSAPIGTPTSIGTAATNWAQSSQEQGLCNGSDNNDWCQGAKQSGPGMATNTGFGMRGQIGTVYVNPNPSPSIIHPRHQQASLSGFPKQQPSSISSSPDQEGGKPDNKRASFSIQSPRRDASTHQAHGHGHGPPTASRTPSQPHPQILNTHPTPSPLTSSHLSSSSTMPTSAILPSHSVYSPNASIQQAAHHPDFSNVGYMPMSSTGNVNIASSSRLPYAPSRSSQPFMQGSMPSAPQMMQDGPGLYSMTGFDMLGVLGRVAARKNPSTVLGPVDMSCSFLVVDIRRYDSPIVYASPTFSKLTGYELPQILGKNCRFLQSPDGEVTKGSKRDFTDNEAVSLLKRSLDAGKECQTSLINYKRGGEPFINLVTVVPIPWDGIDIVYHVGFQIDLVEQPNRILKNMRDGTYIMDYTFSMAPEKPLQIGDKEALPGLSAEVLDVMGTRVAGVGIGSDSEEAGRMEWLKMVLDNTDDFVHALSLKGFFQFCSNSVRKLLGYEPEDLLNKNISEFAHPVDIVPLIRALKDSTQTIGESQQPRPVSLTFRIRKKHAGYVWIESVGRLVVEVGKGRKAVILSGRIRGVPLLTWKTVGIHGGLTEKEFWGKISFQGLLLHLTSGIEQILGHTVSNALGHSLFSFLPGGGNGPPSAETLHKDLGTLSPAATIANAIHQVLQGQTISIGQKMVHRSGRMIDMLLIIYAPDQIEENMSSMVAESDDDTSVESKSTAYITDSIKPTNLTVQFKVVTPPLSTPENAIISVLTNARPLVHPPMENVFRELETGRDTSWQYELHRLKMANRKLKEDIAAITAKGAGKKRKRMGEVGGQGYRRNSLPINGFGMEGEHDSHNQSQLNTVYINKICIHYSRHKCTSVQYL</sequence>
<feature type="domain" description="PAS" evidence="16">
    <location>
        <begin position="706"/>
        <end position="776"/>
    </location>
</feature>
<keyword evidence="6" id="KW-0677">Repeat</keyword>
<dbReference type="GO" id="GO:0003677">
    <property type="term" value="F:DNA binding"/>
    <property type="evidence" value="ECO:0007669"/>
    <property type="project" value="UniProtKB-KW"/>
</dbReference>
<protein>
    <recommendedName>
        <fullName evidence="16">PAS domain-containing protein</fullName>
    </recommendedName>
</protein>
<reference evidence="17" key="1">
    <citation type="submission" date="2016-06" db="EMBL/GenBank/DDBJ databases">
        <authorList>
            <person name="Cuomo C."/>
            <person name="Litvintseva A."/>
            <person name="Heitman J."/>
            <person name="Chen Y."/>
            <person name="Sun S."/>
            <person name="Springer D."/>
            <person name="Dromer F."/>
            <person name="Young S."/>
            <person name="Zeng Q."/>
            <person name="Chapman S."/>
            <person name="Gujja S."/>
            <person name="Saif S."/>
            <person name="Birren B."/>
        </authorList>
    </citation>
    <scope>NUCLEOTIDE SEQUENCE</scope>
    <source>
        <strain evidence="17">CBS 7841</strain>
    </source>
</reference>
<dbReference type="GO" id="GO:0009881">
    <property type="term" value="F:photoreceptor activity"/>
    <property type="evidence" value="ECO:0007669"/>
    <property type="project" value="UniProtKB-KW"/>
</dbReference>
<evidence type="ECO:0000256" key="6">
    <source>
        <dbReference type="ARBA" id="ARBA00022737"/>
    </source>
</evidence>
<evidence type="ECO:0000256" key="4">
    <source>
        <dbReference type="ARBA" id="ARBA00022643"/>
    </source>
</evidence>
<evidence type="ECO:0000313" key="17">
    <source>
        <dbReference type="EMBL" id="WVN87574.1"/>
    </source>
</evidence>
<keyword evidence="3" id="KW-0285">Flavoprotein</keyword>
<keyword evidence="1" id="KW-0600">Photoreceptor protein</keyword>
<accession>A0AAJ8JSK9</accession>
<keyword evidence="8" id="KW-0862">Zinc</keyword>
<name>A0AAJ8JSK9_9TREE</name>
<dbReference type="SUPFAM" id="SSF55785">
    <property type="entry name" value="PYP-like sensor domain (PAS domain)"/>
    <property type="match status" value="2"/>
</dbReference>
<dbReference type="InterPro" id="IPR000014">
    <property type="entry name" value="PAS"/>
</dbReference>
<keyword evidence="2" id="KW-0716">Sensory transduction</keyword>
<evidence type="ECO:0000256" key="13">
    <source>
        <dbReference type="ARBA" id="ARBA00023163"/>
    </source>
</evidence>
<dbReference type="GO" id="GO:0005634">
    <property type="term" value="C:nucleus"/>
    <property type="evidence" value="ECO:0007669"/>
    <property type="project" value="TreeGrafter"/>
</dbReference>
<dbReference type="NCBIfam" id="TIGR00229">
    <property type="entry name" value="sensory_box"/>
    <property type="match status" value="1"/>
</dbReference>
<evidence type="ECO:0000259" key="16">
    <source>
        <dbReference type="PROSITE" id="PS50112"/>
    </source>
</evidence>
<dbReference type="Gene3D" id="3.30.450.20">
    <property type="entry name" value="PAS domain"/>
    <property type="match status" value="2"/>
</dbReference>
<evidence type="ECO:0000256" key="14">
    <source>
        <dbReference type="ARBA" id="ARBA00023170"/>
    </source>
</evidence>
<dbReference type="CDD" id="cd00130">
    <property type="entry name" value="PAS"/>
    <property type="match status" value="2"/>
</dbReference>
<evidence type="ECO:0000256" key="5">
    <source>
        <dbReference type="ARBA" id="ARBA00022723"/>
    </source>
</evidence>
<keyword evidence="10" id="KW-0805">Transcription regulation</keyword>
<feature type="compositionally biased region" description="Low complexity" evidence="15">
    <location>
        <begin position="397"/>
        <end position="418"/>
    </location>
</feature>
<evidence type="ECO:0000256" key="11">
    <source>
        <dbReference type="ARBA" id="ARBA00023125"/>
    </source>
</evidence>
<dbReference type="Proteomes" id="UP000094043">
    <property type="component" value="Chromosome 3"/>
</dbReference>
<dbReference type="RefSeq" id="XP_066068274.1">
    <property type="nucleotide sequence ID" value="XM_066212177.1"/>
</dbReference>
<evidence type="ECO:0000256" key="7">
    <source>
        <dbReference type="ARBA" id="ARBA00022771"/>
    </source>
</evidence>
<dbReference type="KEGG" id="cdep:91086968"/>
<evidence type="ECO:0000256" key="3">
    <source>
        <dbReference type="ARBA" id="ARBA00022630"/>
    </source>
</evidence>
<keyword evidence="14" id="KW-0675">Receptor</keyword>
<feature type="compositionally biased region" description="Low complexity" evidence="15">
    <location>
        <begin position="120"/>
        <end position="131"/>
    </location>
</feature>
<reference evidence="17" key="2">
    <citation type="journal article" date="2022" name="Elife">
        <title>Obligate sexual reproduction of a homothallic fungus closely related to the Cryptococcus pathogenic species complex.</title>
        <authorList>
            <person name="Passer A.R."/>
            <person name="Clancey S.A."/>
            <person name="Shea T."/>
            <person name="David-Palma M."/>
            <person name="Averette A.F."/>
            <person name="Boekhout T."/>
            <person name="Porcel B.M."/>
            <person name="Nowrousian M."/>
            <person name="Cuomo C.A."/>
            <person name="Sun S."/>
            <person name="Heitman J."/>
            <person name="Coelho M.A."/>
        </authorList>
    </citation>
    <scope>NUCLEOTIDE SEQUENCE</scope>
    <source>
        <strain evidence="17">CBS 7841</strain>
    </source>
</reference>
<dbReference type="InterPro" id="IPR035965">
    <property type="entry name" value="PAS-like_dom_sf"/>
</dbReference>
<feature type="compositionally biased region" description="Polar residues" evidence="15">
    <location>
        <begin position="138"/>
        <end position="149"/>
    </location>
</feature>
<feature type="compositionally biased region" description="Low complexity" evidence="15">
    <location>
        <begin position="334"/>
        <end position="347"/>
    </location>
</feature>
<feature type="region of interest" description="Disordered" evidence="15">
    <location>
        <begin position="44"/>
        <end position="81"/>
    </location>
</feature>
<dbReference type="Pfam" id="PF08447">
    <property type="entry name" value="PAS_3"/>
    <property type="match status" value="1"/>
</dbReference>
<feature type="region of interest" description="Disordered" evidence="15">
    <location>
        <begin position="107"/>
        <end position="200"/>
    </location>
</feature>
<proteinExistence type="predicted"/>
<feature type="region of interest" description="Disordered" evidence="15">
    <location>
        <begin position="313"/>
        <end position="421"/>
    </location>
</feature>
<evidence type="ECO:0000313" key="18">
    <source>
        <dbReference type="Proteomes" id="UP000094043"/>
    </source>
</evidence>
<dbReference type="InterPro" id="IPR001610">
    <property type="entry name" value="PAC"/>
</dbReference>
<evidence type="ECO:0000256" key="1">
    <source>
        <dbReference type="ARBA" id="ARBA00022543"/>
    </source>
</evidence>
<dbReference type="SMART" id="SM00086">
    <property type="entry name" value="PAC"/>
    <property type="match status" value="2"/>
</dbReference>
<dbReference type="FunFam" id="3.30.450.20:FF:000064">
    <property type="entry name" value="Vivid PAS protein VVD"/>
    <property type="match status" value="1"/>
</dbReference>
<dbReference type="PANTHER" id="PTHR47429:SF7">
    <property type="entry name" value="GATA-FACTOR"/>
    <property type="match status" value="1"/>
</dbReference>
<dbReference type="GeneID" id="91086968"/>
<keyword evidence="11" id="KW-0238">DNA-binding</keyword>
<dbReference type="SMART" id="SM00091">
    <property type="entry name" value="PAS"/>
    <property type="match status" value="2"/>
</dbReference>
<evidence type="ECO:0000256" key="9">
    <source>
        <dbReference type="ARBA" id="ARBA00022991"/>
    </source>
</evidence>
<dbReference type="Pfam" id="PF13426">
    <property type="entry name" value="PAS_9"/>
    <property type="match status" value="1"/>
</dbReference>
<keyword evidence="18" id="KW-1185">Reference proteome</keyword>
<dbReference type="AlphaFoldDB" id="A0AAJ8JSK9"/>
<feature type="compositionally biased region" description="Polar residues" evidence="15">
    <location>
        <begin position="57"/>
        <end position="68"/>
    </location>
</feature>
<feature type="compositionally biased region" description="Polar residues" evidence="15">
    <location>
        <begin position="180"/>
        <end position="197"/>
    </location>
</feature>
<dbReference type="GO" id="GO:0008270">
    <property type="term" value="F:zinc ion binding"/>
    <property type="evidence" value="ECO:0007669"/>
    <property type="project" value="UniProtKB-KW"/>
</dbReference>
<keyword evidence="5" id="KW-0479">Metal-binding</keyword>
<dbReference type="InterPro" id="IPR013655">
    <property type="entry name" value="PAS_fold_3"/>
</dbReference>